<keyword evidence="3" id="KW-1185">Reference proteome</keyword>
<comment type="caution">
    <text evidence="2">The sequence shown here is derived from an EMBL/GenBank/DDBJ whole genome shotgun (WGS) entry which is preliminary data.</text>
</comment>
<dbReference type="Proteomes" id="UP000276834">
    <property type="component" value="Unassembled WGS sequence"/>
</dbReference>
<name>A0A3L8S312_CHLGU</name>
<evidence type="ECO:0000313" key="2">
    <source>
        <dbReference type="EMBL" id="RLV95856.1"/>
    </source>
</evidence>
<organism evidence="2 3">
    <name type="scientific">Chloebia gouldiae</name>
    <name type="common">Gouldian finch</name>
    <name type="synonym">Erythrura gouldiae</name>
    <dbReference type="NCBI Taxonomy" id="44316"/>
    <lineage>
        <taxon>Eukaryota</taxon>
        <taxon>Metazoa</taxon>
        <taxon>Chordata</taxon>
        <taxon>Craniata</taxon>
        <taxon>Vertebrata</taxon>
        <taxon>Euteleostomi</taxon>
        <taxon>Archelosauria</taxon>
        <taxon>Archosauria</taxon>
        <taxon>Dinosauria</taxon>
        <taxon>Saurischia</taxon>
        <taxon>Theropoda</taxon>
        <taxon>Coelurosauria</taxon>
        <taxon>Aves</taxon>
        <taxon>Neognathae</taxon>
        <taxon>Neoaves</taxon>
        <taxon>Telluraves</taxon>
        <taxon>Australaves</taxon>
        <taxon>Passeriformes</taxon>
        <taxon>Passeroidea</taxon>
        <taxon>Passeridae</taxon>
        <taxon>Chloebia</taxon>
    </lineage>
</organism>
<reference evidence="2 3" key="1">
    <citation type="journal article" date="2018" name="Proc. R. Soc. B">
        <title>A non-coding region near Follistatin controls head colour polymorphism in the Gouldian finch.</title>
        <authorList>
            <person name="Toomey M.B."/>
            <person name="Marques C.I."/>
            <person name="Andrade P."/>
            <person name="Araujo P.M."/>
            <person name="Sabatino S."/>
            <person name="Gazda M.A."/>
            <person name="Afonso S."/>
            <person name="Lopes R.J."/>
            <person name="Corbo J.C."/>
            <person name="Carneiro M."/>
        </authorList>
    </citation>
    <scope>NUCLEOTIDE SEQUENCE [LARGE SCALE GENOMIC DNA]</scope>
    <source>
        <strain evidence="2">Red01</strain>
        <tissue evidence="2">Muscle</tissue>
    </source>
</reference>
<dbReference type="AlphaFoldDB" id="A0A3L8S312"/>
<proteinExistence type="predicted"/>
<feature type="region of interest" description="Disordered" evidence="1">
    <location>
        <begin position="172"/>
        <end position="195"/>
    </location>
</feature>
<dbReference type="EMBL" id="QUSF01000076">
    <property type="protein sequence ID" value="RLV95856.1"/>
    <property type="molecule type" value="Genomic_DNA"/>
</dbReference>
<sequence>MQTRPGDQFMDSPPLNPLQLPPLCPARMQPVRCAELQIQLTEAVATLAGQKELVAKLEHDLSTIQALSAVHRPEAEVLETHNKQRLGFEVEQQLGQSLSLQRTCPAGMRLQLPGQQQDPGGVALPRHLWGAATPGLEKIPEPIKEATAQFYGERGARLGWDTPATGRVLKTQDKHYHSNSPTKLNNLQPPILLHE</sequence>
<protein>
    <submittedName>
        <fullName evidence="2">Uncharacterized protein</fullName>
    </submittedName>
</protein>
<accession>A0A3L8S312</accession>
<evidence type="ECO:0000256" key="1">
    <source>
        <dbReference type="SAM" id="MobiDB-lite"/>
    </source>
</evidence>
<feature type="compositionally biased region" description="Polar residues" evidence="1">
    <location>
        <begin position="178"/>
        <end position="188"/>
    </location>
</feature>
<gene>
    <name evidence="2" type="ORF">DV515_00012765</name>
</gene>
<evidence type="ECO:0000313" key="3">
    <source>
        <dbReference type="Proteomes" id="UP000276834"/>
    </source>
</evidence>
<dbReference type="OrthoDB" id="10257567at2759"/>